<dbReference type="AlphaFoldDB" id="A0A7W9EKS7"/>
<dbReference type="EMBL" id="JACIJJ010000006">
    <property type="protein sequence ID" value="MBB5699931.1"/>
    <property type="molecule type" value="Genomic_DNA"/>
</dbReference>
<accession>A0A7W9EKS7</accession>
<name>A0A7W9EKS7_9SPHN</name>
<proteinExistence type="predicted"/>
<dbReference type="Proteomes" id="UP000557739">
    <property type="component" value="Unassembled WGS sequence"/>
</dbReference>
<gene>
    <name evidence="1" type="ORF">FHR19_003308</name>
</gene>
<reference evidence="1 2" key="1">
    <citation type="submission" date="2020-08" db="EMBL/GenBank/DDBJ databases">
        <title>Genomic Encyclopedia of Type Strains, Phase IV (KMG-IV): sequencing the most valuable type-strain genomes for metagenomic binning, comparative biology and taxonomic classification.</title>
        <authorList>
            <person name="Goeker M."/>
        </authorList>
    </citation>
    <scope>NUCLEOTIDE SEQUENCE [LARGE SCALE GENOMIC DNA]</scope>
    <source>
        <strain evidence="1 2">DSM 27244</strain>
    </source>
</reference>
<sequence>MPGRKPSLRPYDAKTLERSALRYVERFATTRGKLADYLTRKLRERGWAEDAPPPVEALVERFAGLGYIDDRAWGEAKAASMARRGLGAQRVRQTLGAAGIAGEDMAAIGDAVAEGTIESAVAFARRKRIGPFGTPVDDRAAIERQVGQMVRAGHSPMLARRIATTSLESLEPASRFEDADDVALRLIRSLS</sequence>
<dbReference type="RefSeq" id="WP_184030662.1">
    <property type="nucleotide sequence ID" value="NZ_JACIJJ010000006.1"/>
</dbReference>
<organism evidence="1 2">
    <name type="scientific">Sphingomonas yantingensis</name>
    <dbReference type="NCBI Taxonomy" id="1241761"/>
    <lineage>
        <taxon>Bacteria</taxon>
        <taxon>Pseudomonadati</taxon>
        <taxon>Pseudomonadota</taxon>
        <taxon>Alphaproteobacteria</taxon>
        <taxon>Sphingomonadales</taxon>
        <taxon>Sphingomonadaceae</taxon>
        <taxon>Sphingomonas</taxon>
    </lineage>
</organism>
<protein>
    <submittedName>
        <fullName evidence="1">Regulatory protein</fullName>
    </submittedName>
</protein>
<evidence type="ECO:0000313" key="1">
    <source>
        <dbReference type="EMBL" id="MBB5699931.1"/>
    </source>
</evidence>
<evidence type="ECO:0000313" key="2">
    <source>
        <dbReference type="Proteomes" id="UP000557739"/>
    </source>
</evidence>
<comment type="caution">
    <text evidence="1">The sequence shown here is derived from an EMBL/GenBank/DDBJ whole genome shotgun (WGS) entry which is preliminary data.</text>
</comment>
<keyword evidence="2" id="KW-1185">Reference proteome</keyword>